<keyword evidence="3" id="KW-1185">Reference proteome</keyword>
<organism evidence="2 3">
    <name type="scientific">Actinomadura violacea</name>
    <dbReference type="NCBI Taxonomy" id="2819934"/>
    <lineage>
        <taxon>Bacteria</taxon>
        <taxon>Bacillati</taxon>
        <taxon>Actinomycetota</taxon>
        <taxon>Actinomycetes</taxon>
        <taxon>Streptosporangiales</taxon>
        <taxon>Thermomonosporaceae</taxon>
        <taxon>Actinomadura</taxon>
    </lineage>
</organism>
<dbReference type="PANTHER" id="PTHR35525:SF3">
    <property type="entry name" value="BLL6575 PROTEIN"/>
    <property type="match status" value="1"/>
</dbReference>
<protein>
    <submittedName>
        <fullName evidence="2">ABATE domain-containing protein</fullName>
    </submittedName>
</protein>
<accession>A0ABS3RVU5</accession>
<comment type="caution">
    <text evidence="2">The sequence shown here is derived from an EMBL/GenBank/DDBJ whole genome shotgun (WGS) entry which is preliminary data.</text>
</comment>
<evidence type="ECO:0000313" key="3">
    <source>
        <dbReference type="Proteomes" id="UP000680206"/>
    </source>
</evidence>
<dbReference type="InterPro" id="IPR021005">
    <property type="entry name" value="Znf_CGNR"/>
</dbReference>
<evidence type="ECO:0000313" key="2">
    <source>
        <dbReference type="EMBL" id="MBO2460872.1"/>
    </source>
</evidence>
<dbReference type="Pfam" id="PF07336">
    <property type="entry name" value="ABATE"/>
    <property type="match status" value="1"/>
</dbReference>
<dbReference type="PANTHER" id="PTHR35525">
    <property type="entry name" value="BLL6575 PROTEIN"/>
    <property type="match status" value="1"/>
</dbReference>
<feature type="domain" description="Zinc finger CGNR" evidence="1">
    <location>
        <begin position="147"/>
        <end position="190"/>
    </location>
</feature>
<dbReference type="Pfam" id="PF11706">
    <property type="entry name" value="zf-CGNR"/>
    <property type="match status" value="1"/>
</dbReference>
<proteinExistence type="predicted"/>
<name>A0ABS3RVU5_9ACTN</name>
<dbReference type="InterPro" id="IPR023286">
    <property type="entry name" value="ABATE_dom_sf"/>
</dbReference>
<gene>
    <name evidence="2" type="ORF">J4709_25125</name>
</gene>
<dbReference type="EMBL" id="JAGEPF010000015">
    <property type="protein sequence ID" value="MBO2460872.1"/>
    <property type="molecule type" value="Genomic_DNA"/>
</dbReference>
<dbReference type="Gene3D" id="1.10.3300.10">
    <property type="entry name" value="Jann2411-like domain"/>
    <property type="match status" value="1"/>
</dbReference>
<dbReference type="InterPro" id="IPR010852">
    <property type="entry name" value="ABATE"/>
</dbReference>
<reference evidence="2 3" key="1">
    <citation type="submission" date="2021-03" db="EMBL/GenBank/DDBJ databases">
        <title>Actinomadura violae sp. nov., isolated from lichen in Thailand.</title>
        <authorList>
            <person name="Kanchanasin P."/>
            <person name="Saeng-In P."/>
            <person name="Phongsopitanun W."/>
            <person name="Yuki M."/>
            <person name="Kudo T."/>
            <person name="Ohkuma M."/>
            <person name="Tanasupawat S."/>
        </authorList>
    </citation>
    <scope>NUCLEOTIDE SEQUENCE [LARGE SCALE GENOMIC DNA]</scope>
    <source>
        <strain evidence="2 3">LCR2-06</strain>
    </source>
</reference>
<sequence length="190" mass="19774">MTPSAPVRRGAGRPCLDFTGTLRHRGAARAVEELTDPAALDAWIHRCGPYDRAEDAGRADAADLLAARVLREAIHRLVTAARDGGGPAACDAASRDRVNSAAARPVPVPALDAAGRLRHHAAEPVAAALAVLARDALDLVASTALARVRACAGDGCGALFLDTSRPGTRRWCSMSACGNRAKKDAPHARH</sequence>
<dbReference type="Proteomes" id="UP000680206">
    <property type="component" value="Unassembled WGS sequence"/>
</dbReference>
<evidence type="ECO:0000259" key="1">
    <source>
        <dbReference type="Pfam" id="PF11706"/>
    </source>
</evidence>
<dbReference type="SUPFAM" id="SSF160904">
    <property type="entry name" value="Jann2411-like"/>
    <property type="match status" value="1"/>
</dbReference>
<dbReference type="RefSeq" id="WP_208244249.1">
    <property type="nucleotide sequence ID" value="NZ_JAGEPF010000015.1"/>
</dbReference>